<proteinExistence type="predicted"/>
<organism evidence="1">
    <name type="scientific">Salix viminalis</name>
    <name type="common">Common osier</name>
    <name type="synonym">Basket willow</name>
    <dbReference type="NCBI Taxonomy" id="40686"/>
    <lineage>
        <taxon>Eukaryota</taxon>
        <taxon>Viridiplantae</taxon>
        <taxon>Streptophyta</taxon>
        <taxon>Embryophyta</taxon>
        <taxon>Tracheophyta</taxon>
        <taxon>Spermatophyta</taxon>
        <taxon>Magnoliopsida</taxon>
        <taxon>eudicotyledons</taxon>
        <taxon>Gunneridae</taxon>
        <taxon>Pentapetalae</taxon>
        <taxon>rosids</taxon>
        <taxon>fabids</taxon>
        <taxon>Malpighiales</taxon>
        <taxon>Salicaceae</taxon>
        <taxon>Saliceae</taxon>
        <taxon>Salix</taxon>
    </lineage>
</organism>
<protein>
    <submittedName>
        <fullName evidence="1">Uncharacterized protein</fullName>
    </submittedName>
</protein>
<sequence>MARRVQPSNVKQRRLKMLLGGWPFVGSTWKNQCRSFQLIMESITEGRWDGMDGKLEEVYRREGVRRQRPRLETEIDSGINGLNKDVQKLLWKSIMKPLKADLVLKSLGIMGPGKSKGKNVDEEEVE</sequence>
<reference evidence="1" key="1">
    <citation type="submission" date="2019-03" db="EMBL/GenBank/DDBJ databases">
        <authorList>
            <person name="Mank J."/>
            <person name="Almeida P."/>
        </authorList>
    </citation>
    <scope>NUCLEOTIDE SEQUENCE</scope>
    <source>
        <strain evidence="1">78183</strain>
    </source>
</reference>
<dbReference type="EMBL" id="CAADRP010002262">
    <property type="protein sequence ID" value="VFU64419.1"/>
    <property type="molecule type" value="Genomic_DNA"/>
</dbReference>
<dbReference type="AlphaFoldDB" id="A0A6N2NBG8"/>
<name>A0A6N2NBG8_SALVM</name>
<evidence type="ECO:0000313" key="1">
    <source>
        <dbReference type="EMBL" id="VFU64419.1"/>
    </source>
</evidence>
<accession>A0A6N2NBG8</accession>
<gene>
    <name evidence="1" type="ORF">SVIM_LOCUS493695</name>
</gene>